<dbReference type="Proteomes" id="UP000278006">
    <property type="component" value="Unassembled WGS sequence"/>
</dbReference>
<sequence length="361" mass="40768">MRRLVKCWRTQRLRAARATGVLLAIAAGAAAGETSQCASNPTRLADQSTLNFRIDNDLFGGLGQDQGYSNGFLVTWVSPNLGDYVDDPCLPASMRRLNRYLEWLNPAGFDEQNMTMGIGQLLFTPTDRTRTDLIRDDRPYAAALLYGWGYNARRGDHLRTSQVRIGMVGPSAKGRQVQDWWHGIIGTDRFQGWENQLRDEPVFQILHERRNRIARHESPSGWGWDAIGHWGGSFGNFATYANAGGEWRFGYRLPDDLGTAPLRPGGENMSPVRVHPAQLWNTHLFVALDARWVLRDITLDGNTFKASHSVDKRPLVADIGYGIAVTRGTWRFAFARYHRTREFNGQREVPTYGTVTIGKRF</sequence>
<dbReference type="AlphaFoldDB" id="A0A3M6QUP8"/>
<comment type="caution">
    <text evidence="2">The sequence shown here is derived from an EMBL/GenBank/DDBJ whole genome shotgun (WGS) entry which is preliminary data.</text>
</comment>
<gene>
    <name evidence="2" type="ORF">D8I35_09610</name>
</gene>
<feature type="signal peptide" evidence="1">
    <location>
        <begin position="1"/>
        <end position="31"/>
    </location>
</feature>
<dbReference type="Pfam" id="PF09982">
    <property type="entry name" value="LpxR"/>
    <property type="match status" value="1"/>
</dbReference>
<protein>
    <submittedName>
        <fullName evidence="2">Lipid A deacylase LpxR family protein</fullName>
    </submittedName>
</protein>
<proteinExistence type="predicted"/>
<dbReference type="Gene3D" id="2.40.128.140">
    <property type="entry name" value="Outer membrane protein"/>
    <property type="match status" value="1"/>
</dbReference>
<evidence type="ECO:0000313" key="3">
    <source>
        <dbReference type="Proteomes" id="UP000278006"/>
    </source>
</evidence>
<keyword evidence="3" id="KW-1185">Reference proteome</keyword>
<dbReference type="InterPro" id="IPR037107">
    <property type="entry name" value="Put_OMP_sf"/>
</dbReference>
<evidence type="ECO:0000256" key="1">
    <source>
        <dbReference type="SAM" id="SignalP"/>
    </source>
</evidence>
<organism evidence="2 3">
    <name type="scientific">Corticibacter populi</name>
    <dbReference type="NCBI Taxonomy" id="1550736"/>
    <lineage>
        <taxon>Bacteria</taxon>
        <taxon>Pseudomonadati</taxon>
        <taxon>Pseudomonadota</taxon>
        <taxon>Betaproteobacteria</taxon>
        <taxon>Burkholderiales</taxon>
        <taxon>Comamonadaceae</taxon>
        <taxon>Corticibacter</taxon>
    </lineage>
</organism>
<name>A0A3M6QUP8_9BURK</name>
<keyword evidence="1" id="KW-0732">Signal</keyword>
<dbReference type="OrthoDB" id="9776275at2"/>
<dbReference type="EMBL" id="RDQO01000002">
    <property type="protein sequence ID" value="RMX06746.1"/>
    <property type="molecule type" value="Genomic_DNA"/>
</dbReference>
<reference evidence="2 3" key="1">
    <citation type="submission" date="2018-10" db="EMBL/GenBank/DDBJ databases">
        <title>Draft genome of Cortibacter populi DSM10536.</title>
        <authorList>
            <person name="Bernier A.-M."/>
            <person name="Bernard K."/>
        </authorList>
    </citation>
    <scope>NUCLEOTIDE SEQUENCE [LARGE SCALE GENOMIC DNA]</scope>
    <source>
        <strain evidence="2 3">DSM 105136</strain>
    </source>
</reference>
<accession>A0A3M6QUP8</accession>
<feature type="chain" id="PRO_5017964195" evidence="1">
    <location>
        <begin position="32"/>
        <end position="361"/>
    </location>
</feature>
<evidence type="ECO:0000313" key="2">
    <source>
        <dbReference type="EMBL" id="RMX06746.1"/>
    </source>
</evidence>
<dbReference type="InterPro" id="IPR018707">
    <property type="entry name" value="LpxR"/>
</dbReference>